<dbReference type="AlphaFoldDB" id="A0AAV2I7P9"/>
<name>A0AAV2I7P9_LYMST</name>
<dbReference type="Proteomes" id="UP001497497">
    <property type="component" value="Unassembled WGS sequence"/>
</dbReference>
<dbReference type="InterPro" id="IPR036249">
    <property type="entry name" value="Thioredoxin-like_sf"/>
</dbReference>
<proteinExistence type="predicted"/>
<evidence type="ECO:0000313" key="5">
    <source>
        <dbReference type="Proteomes" id="UP001497497"/>
    </source>
</evidence>
<dbReference type="Pfam" id="PF00085">
    <property type="entry name" value="Thioredoxin"/>
    <property type="match status" value="1"/>
</dbReference>
<dbReference type="PANTHER" id="PTHR19991:SF2">
    <property type="entry name" value="GH08893P"/>
    <property type="match status" value="1"/>
</dbReference>
<evidence type="ECO:0000313" key="4">
    <source>
        <dbReference type="EMBL" id="CAL1542576.1"/>
    </source>
</evidence>
<dbReference type="InterPro" id="IPR013766">
    <property type="entry name" value="Thioredoxin_domain"/>
</dbReference>
<keyword evidence="2" id="KW-0732">Signal</keyword>
<feature type="signal peptide" evidence="2">
    <location>
        <begin position="1"/>
        <end position="24"/>
    </location>
</feature>
<keyword evidence="5" id="KW-1185">Reference proteome</keyword>
<dbReference type="PANTHER" id="PTHR19991">
    <property type="entry name" value="L 2 01289"/>
    <property type="match status" value="1"/>
</dbReference>
<sequence length="311" mass="34662">MKLTTTSVTIWLVLNLSFVLSVFSNEMGGINEIDSKSWQQALDDDKKLIVLFYQAENCEACAAALQSLGQVLGQPEIPTDLVIGKSFDLTLVQNLKIASFPSLIFLRENSYVIYDGAYDVESLLEWIQIANQKITKTLDDSSFEHLTQAATGATTGDWLVAFYKDSCDAILPVMESLGVRVRNKINVAKVDVTVSPLLVERFQITNCPEVIFFKQGRMYRYDFPTLEVPSLKSFVDGFYKNVKAEGVPIPKSKFDYLTEHIADQIKQQLEGENGTIILAGAAGAGVFFLLFTFLCCCRSSGGDNRRKQKKD</sequence>
<evidence type="ECO:0000256" key="1">
    <source>
        <dbReference type="SAM" id="Phobius"/>
    </source>
</evidence>
<feature type="chain" id="PRO_5043909536" description="Thioredoxin domain-containing protein" evidence="2">
    <location>
        <begin position="25"/>
        <end position="311"/>
    </location>
</feature>
<keyword evidence="1" id="KW-0472">Membrane</keyword>
<keyword evidence="1" id="KW-0812">Transmembrane</keyword>
<gene>
    <name evidence="4" type="ORF">GSLYS_00016110001</name>
</gene>
<reference evidence="4 5" key="1">
    <citation type="submission" date="2024-04" db="EMBL/GenBank/DDBJ databases">
        <authorList>
            <consortium name="Genoscope - CEA"/>
            <person name="William W."/>
        </authorList>
    </citation>
    <scope>NUCLEOTIDE SEQUENCE [LARGE SCALE GENOMIC DNA]</scope>
</reference>
<organism evidence="4 5">
    <name type="scientific">Lymnaea stagnalis</name>
    <name type="common">Great pond snail</name>
    <name type="synonym">Helix stagnalis</name>
    <dbReference type="NCBI Taxonomy" id="6523"/>
    <lineage>
        <taxon>Eukaryota</taxon>
        <taxon>Metazoa</taxon>
        <taxon>Spiralia</taxon>
        <taxon>Lophotrochozoa</taxon>
        <taxon>Mollusca</taxon>
        <taxon>Gastropoda</taxon>
        <taxon>Heterobranchia</taxon>
        <taxon>Euthyneura</taxon>
        <taxon>Panpulmonata</taxon>
        <taxon>Hygrophila</taxon>
        <taxon>Lymnaeoidea</taxon>
        <taxon>Lymnaeidae</taxon>
        <taxon>Lymnaea</taxon>
    </lineage>
</organism>
<evidence type="ECO:0000259" key="3">
    <source>
        <dbReference type="Pfam" id="PF00085"/>
    </source>
</evidence>
<dbReference type="EMBL" id="CAXITT010000493">
    <property type="protein sequence ID" value="CAL1542576.1"/>
    <property type="molecule type" value="Genomic_DNA"/>
</dbReference>
<feature type="domain" description="Thioredoxin" evidence="3">
    <location>
        <begin position="138"/>
        <end position="218"/>
    </location>
</feature>
<keyword evidence="1" id="KW-1133">Transmembrane helix</keyword>
<evidence type="ECO:0000256" key="2">
    <source>
        <dbReference type="SAM" id="SignalP"/>
    </source>
</evidence>
<dbReference type="SUPFAM" id="SSF52833">
    <property type="entry name" value="Thioredoxin-like"/>
    <property type="match status" value="2"/>
</dbReference>
<protein>
    <recommendedName>
        <fullName evidence="3">Thioredoxin domain-containing protein</fullName>
    </recommendedName>
</protein>
<comment type="caution">
    <text evidence="4">The sequence shown here is derived from an EMBL/GenBank/DDBJ whole genome shotgun (WGS) entry which is preliminary data.</text>
</comment>
<dbReference type="Gene3D" id="3.40.30.10">
    <property type="entry name" value="Glutaredoxin"/>
    <property type="match status" value="2"/>
</dbReference>
<accession>A0AAV2I7P9</accession>
<feature type="transmembrane region" description="Helical" evidence="1">
    <location>
        <begin position="276"/>
        <end position="297"/>
    </location>
</feature>